<keyword evidence="1" id="KW-0175">Coiled coil</keyword>
<feature type="transmembrane region" description="Helical" evidence="2">
    <location>
        <begin position="29"/>
        <end position="47"/>
    </location>
</feature>
<protein>
    <submittedName>
        <fullName evidence="4">Inner membrane protein YibH</fullName>
    </submittedName>
</protein>
<organism evidence="4 5">
    <name type="scientific">Roseibium alexandrii</name>
    <dbReference type="NCBI Taxonomy" id="388408"/>
    <lineage>
        <taxon>Bacteria</taxon>
        <taxon>Pseudomonadati</taxon>
        <taxon>Pseudomonadota</taxon>
        <taxon>Alphaproteobacteria</taxon>
        <taxon>Hyphomicrobiales</taxon>
        <taxon>Stappiaceae</taxon>
        <taxon>Roseibium</taxon>
    </lineage>
</organism>
<dbReference type="STRING" id="388408.LAX5112_04938"/>
<feature type="domain" description="Multidrug resistance protein MdtA-like barrel-sandwich hybrid" evidence="3">
    <location>
        <begin position="62"/>
        <end position="248"/>
    </location>
</feature>
<evidence type="ECO:0000313" key="4">
    <source>
        <dbReference type="EMBL" id="CTQ77527.1"/>
    </source>
</evidence>
<gene>
    <name evidence="4" type="primary">yibH_2</name>
    <name evidence="4" type="ORF">LAX5112_04938</name>
</gene>
<dbReference type="PANTHER" id="PTHR30386">
    <property type="entry name" value="MEMBRANE FUSION SUBUNIT OF EMRAB-TOLC MULTIDRUG EFFLUX PUMP"/>
    <property type="match status" value="1"/>
</dbReference>
<sequence>MIVFLTLCYCGVLFCLTKAGVIRLTPFWKASPVLWLVLLLVVLFIPMQWGAPSGPIRSYTSVIEIVPNVSGQVTDVPVQPLMLVEEGTVLFKIDPEPFEAAVSRSRAALAEAKQAVPQLEASFRAAAASVSEAVANRDRAKDEFDRLRTANENATALGRQSTPFSESDVEQLRLTYLASEASLTRAEATAEQARLAFTSEIDGQNTTVARIEADLRRAEFDLRETVVRAPADGYVLALTLRPGQRVSNLPLRSWMAFAPVATGRVVASIPQTRVRFIEPNQPAEVTFAYLPGKVFTAQVESLVRITAAGQLPPNGILPSLSPHHGPNETMGVVLQIDDSGGGFAEMPGGIGGTAAIYTQTAGATHLIRKVMIRMDAWLNYVRPN</sequence>
<dbReference type="EMBL" id="CXWD01000036">
    <property type="protein sequence ID" value="CTQ77527.1"/>
    <property type="molecule type" value="Genomic_DNA"/>
</dbReference>
<reference evidence="5" key="1">
    <citation type="submission" date="2015-07" db="EMBL/GenBank/DDBJ databases">
        <authorList>
            <person name="Rodrigo-Torres Lidia"/>
            <person name="Arahal R.David."/>
        </authorList>
    </citation>
    <scope>NUCLEOTIDE SEQUENCE [LARGE SCALE GENOMIC DNA]</scope>
    <source>
        <strain evidence="5">CECT 5112</strain>
    </source>
</reference>
<dbReference type="RefSeq" id="WP_055674081.1">
    <property type="nucleotide sequence ID" value="NZ_CXWD01000036.1"/>
</dbReference>
<dbReference type="Pfam" id="PF25917">
    <property type="entry name" value="BSH_RND"/>
    <property type="match status" value="1"/>
</dbReference>
<dbReference type="InterPro" id="IPR050739">
    <property type="entry name" value="MFP"/>
</dbReference>
<dbReference type="OrthoDB" id="9811754at2"/>
<dbReference type="AlphaFoldDB" id="A0A0M7AS95"/>
<keyword evidence="2" id="KW-0812">Transmembrane</keyword>
<evidence type="ECO:0000313" key="5">
    <source>
        <dbReference type="Proteomes" id="UP000053235"/>
    </source>
</evidence>
<dbReference type="Gene3D" id="1.10.287.470">
    <property type="entry name" value="Helix hairpin bin"/>
    <property type="match status" value="1"/>
</dbReference>
<dbReference type="Gene3D" id="2.40.50.100">
    <property type="match status" value="1"/>
</dbReference>
<dbReference type="InterPro" id="IPR058625">
    <property type="entry name" value="MdtA-like_BSH"/>
</dbReference>
<name>A0A0M7AS95_9HYPH</name>
<keyword evidence="2" id="KW-0472">Membrane</keyword>
<keyword evidence="2" id="KW-1133">Transmembrane helix</keyword>
<accession>A0A0M7AS95</accession>
<proteinExistence type="predicted"/>
<dbReference type="Proteomes" id="UP000053235">
    <property type="component" value="Unassembled WGS sequence"/>
</dbReference>
<dbReference type="Gene3D" id="2.40.30.170">
    <property type="match status" value="1"/>
</dbReference>
<evidence type="ECO:0000256" key="1">
    <source>
        <dbReference type="SAM" id="Coils"/>
    </source>
</evidence>
<dbReference type="SUPFAM" id="SSF111369">
    <property type="entry name" value="HlyD-like secretion proteins"/>
    <property type="match status" value="2"/>
</dbReference>
<evidence type="ECO:0000256" key="2">
    <source>
        <dbReference type="SAM" id="Phobius"/>
    </source>
</evidence>
<dbReference type="PANTHER" id="PTHR30386:SF18">
    <property type="entry name" value="INNER MEMBRANE PROTEIN YIAV-RELATED"/>
    <property type="match status" value="1"/>
</dbReference>
<evidence type="ECO:0000259" key="3">
    <source>
        <dbReference type="Pfam" id="PF25917"/>
    </source>
</evidence>
<keyword evidence="5" id="KW-1185">Reference proteome</keyword>
<feature type="coiled-coil region" evidence="1">
    <location>
        <begin position="130"/>
        <end position="157"/>
    </location>
</feature>